<keyword evidence="5" id="KW-0689">Ribosomal protein</keyword>
<dbReference type="GO" id="GO:0005840">
    <property type="term" value="C:ribosome"/>
    <property type="evidence" value="ECO:0007669"/>
    <property type="project" value="UniProtKB-KW"/>
</dbReference>
<keyword evidence="3" id="KW-0963">Cytoplasm</keyword>
<evidence type="ECO:0000313" key="5">
    <source>
        <dbReference type="EMBL" id="MBC6000254.1"/>
    </source>
</evidence>
<keyword evidence="5" id="KW-0687">Ribonucleoprotein</keyword>
<accession>A0A923NF92</accession>
<feature type="domain" description="N-acetyltransferase" evidence="4">
    <location>
        <begin position="4"/>
        <end position="149"/>
    </location>
</feature>
<sequence>MADVLIRQANINDVDAIFEIEHLCFPDPWSKDSLRYELGENPRAFYIVAEIDGSVVGYAGLWWIEDEGHITNVAVRPGYRSRKIASGIVSVMIDFTTKQGIRHHTLEVRRSNAPAIGLYEKYGFTVEGVRKGYYLNNGEDALIMWRHEPESCDE</sequence>
<dbReference type="InterPro" id="IPR006464">
    <property type="entry name" value="AcTrfase_RimI/Ard1"/>
</dbReference>
<dbReference type="Proteomes" id="UP000644115">
    <property type="component" value="Unassembled WGS sequence"/>
</dbReference>
<dbReference type="RefSeq" id="WP_177265835.1">
    <property type="nucleotide sequence ID" value="NZ_JACRWC010000112.1"/>
</dbReference>
<evidence type="ECO:0000256" key="1">
    <source>
        <dbReference type="ARBA" id="ARBA00022679"/>
    </source>
</evidence>
<keyword evidence="6" id="KW-1185">Reference proteome</keyword>
<evidence type="ECO:0000259" key="4">
    <source>
        <dbReference type="PROSITE" id="PS51186"/>
    </source>
</evidence>
<dbReference type="Pfam" id="PF00583">
    <property type="entry name" value="Acetyltransf_1"/>
    <property type="match status" value="1"/>
</dbReference>
<dbReference type="EMBL" id="JACRWC010000112">
    <property type="protein sequence ID" value="MBC6000254.1"/>
    <property type="molecule type" value="Genomic_DNA"/>
</dbReference>
<comment type="catalytic activity">
    <reaction evidence="3">
        <text>N-terminal L-alanyl-[ribosomal protein bS18] + acetyl-CoA = N-terminal N(alpha)-acetyl-L-alanyl-[ribosomal protein bS18] + CoA + H(+)</text>
        <dbReference type="Rhea" id="RHEA:43756"/>
        <dbReference type="Rhea" id="RHEA-COMP:10676"/>
        <dbReference type="Rhea" id="RHEA-COMP:10677"/>
        <dbReference type="ChEBI" id="CHEBI:15378"/>
        <dbReference type="ChEBI" id="CHEBI:57287"/>
        <dbReference type="ChEBI" id="CHEBI:57288"/>
        <dbReference type="ChEBI" id="CHEBI:64718"/>
        <dbReference type="ChEBI" id="CHEBI:83683"/>
        <dbReference type="EC" id="2.3.1.266"/>
    </reaction>
</comment>
<evidence type="ECO:0000256" key="3">
    <source>
        <dbReference type="RuleBase" id="RU363094"/>
    </source>
</evidence>
<organism evidence="5 6">
    <name type="scientific">Lentihominibacter faecis</name>
    <dbReference type="NCBI Taxonomy" id="2764712"/>
    <lineage>
        <taxon>Bacteria</taxon>
        <taxon>Bacillati</taxon>
        <taxon>Bacillota</taxon>
        <taxon>Clostridia</taxon>
        <taxon>Peptostreptococcales</taxon>
        <taxon>Anaerovoracaceae</taxon>
        <taxon>Lentihominibacter</taxon>
    </lineage>
</organism>
<dbReference type="InterPro" id="IPR000182">
    <property type="entry name" value="GNAT_dom"/>
</dbReference>
<evidence type="ECO:0000256" key="2">
    <source>
        <dbReference type="ARBA" id="ARBA00023315"/>
    </source>
</evidence>
<name>A0A923NF92_9FIRM</name>
<keyword evidence="1" id="KW-0808">Transferase</keyword>
<dbReference type="GO" id="GO:0008999">
    <property type="term" value="F:protein-N-terminal-alanine acetyltransferase activity"/>
    <property type="evidence" value="ECO:0007669"/>
    <property type="project" value="UniProtKB-EC"/>
</dbReference>
<dbReference type="PROSITE" id="PS51186">
    <property type="entry name" value="GNAT"/>
    <property type="match status" value="1"/>
</dbReference>
<comment type="subcellular location">
    <subcellularLocation>
        <location evidence="3">Cytoplasm</location>
    </subcellularLocation>
</comment>
<dbReference type="InterPro" id="IPR045047">
    <property type="entry name" value="Ard1-like"/>
</dbReference>
<dbReference type="CDD" id="cd04301">
    <property type="entry name" value="NAT_SF"/>
    <property type="match status" value="1"/>
</dbReference>
<dbReference type="NCBIfam" id="TIGR01575">
    <property type="entry name" value="rimI"/>
    <property type="match status" value="1"/>
</dbReference>
<dbReference type="Gene3D" id="3.40.630.30">
    <property type="match status" value="1"/>
</dbReference>
<dbReference type="EC" id="2.3.1.266" evidence="3"/>
<comment type="caution">
    <text evidence="5">The sequence shown here is derived from an EMBL/GenBank/DDBJ whole genome shotgun (WGS) entry which is preliminary data.</text>
</comment>
<gene>
    <name evidence="5" type="primary">rimI</name>
    <name evidence="5" type="ORF">H8876_09605</name>
</gene>
<dbReference type="SUPFAM" id="SSF55729">
    <property type="entry name" value="Acyl-CoA N-acyltransferases (Nat)"/>
    <property type="match status" value="1"/>
</dbReference>
<keyword evidence="2" id="KW-0012">Acyltransferase</keyword>
<dbReference type="GO" id="GO:0031415">
    <property type="term" value="C:NatA complex"/>
    <property type="evidence" value="ECO:0007669"/>
    <property type="project" value="InterPro"/>
</dbReference>
<comment type="function">
    <text evidence="3">Acetylates the N-terminal alanine of ribosomal protein bS18.</text>
</comment>
<dbReference type="InterPro" id="IPR016181">
    <property type="entry name" value="Acyl_CoA_acyltransferase"/>
</dbReference>
<dbReference type="PANTHER" id="PTHR23091:SF4">
    <property type="entry name" value="N-TERMINAL AMINO-ACID N(ALPHA)-ACETYLTRANSFERASE NATA"/>
    <property type="match status" value="1"/>
</dbReference>
<evidence type="ECO:0000313" key="6">
    <source>
        <dbReference type="Proteomes" id="UP000644115"/>
    </source>
</evidence>
<proteinExistence type="inferred from homology"/>
<comment type="similarity">
    <text evidence="3">Belongs to the acetyltransferase family. RimI subfamily.</text>
</comment>
<reference evidence="5" key="1">
    <citation type="submission" date="2020-08" db="EMBL/GenBank/DDBJ databases">
        <authorList>
            <person name="Liu C."/>
            <person name="Sun Q."/>
        </authorList>
    </citation>
    <scope>NUCLEOTIDE SEQUENCE</scope>
    <source>
        <strain evidence="5">BX16</strain>
    </source>
</reference>
<protein>
    <recommendedName>
        <fullName evidence="3">[Ribosomal protein bS18]-alanine N-acetyltransferase</fullName>
        <ecNumber evidence="3">2.3.1.266</ecNumber>
    </recommendedName>
</protein>
<dbReference type="AlphaFoldDB" id="A0A923NF92"/>
<dbReference type="PANTHER" id="PTHR23091">
    <property type="entry name" value="N-TERMINAL ACETYLTRANSFERASE"/>
    <property type="match status" value="1"/>
</dbReference>